<feature type="transmembrane region" description="Helical" evidence="1">
    <location>
        <begin position="265"/>
        <end position="293"/>
    </location>
</feature>
<keyword evidence="1" id="KW-0472">Membrane</keyword>
<reference evidence="2 3" key="1">
    <citation type="journal article" date="2018" name="Microbiome">
        <title>Fine metagenomic profile of the Mediterranean stratified and mixed water columns revealed by assembly and recruitment.</title>
        <authorList>
            <person name="Haro-Moreno J.M."/>
            <person name="Lopez-Perez M."/>
            <person name="De La Torre J.R."/>
            <person name="Picazo A."/>
            <person name="Camacho A."/>
            <person name="Rodriguez-Valera F."/>
        </authorList>
    </citation>
    <scope>NUCLEOTIDE SEQUENCE [LARGE SCALE GENOMIC DNA]</scope>
    <source>
        <strain evidence="2">MED-G82</strain>
    </source>
</reference>
<sequence>MTLQKNKLLNWFLVFALSLIALDCFSHSRSESYSKINVLSNDDSYQVNLSANISNTILNNFLRLNVFNSADDVRNYASSSFKLGDNCEQDNNFKFTSNQSAGYTKIQSSFTCQSLPDLISINLFLDLGPSHAHISKIYIDNVLKDEYIFNSPNEAWQPDFTSPNQVIQNSFSSFFKLGFEHILEGLDHLAFLLGLVLLFRGKELLLVITGFTIGHSITLALGTLNFITVNISIVEMLIGFSIFIVGLDQLQQHHKHLVSSKTFNISLFCLAGLLILFNFNLLFLFGLILFIYTYFLLQLSSGKRLLMQLITIFFGLIHGLGFASNLSENPIVQDQMFSMILGFNLGIEVGQILIALLAVSLLTFLKSFLSVTRFQILNRSLSMYLIGIGLFWFVSRSF</sequence>
<keyword evidence="1" id="KW-1133">Transmembrane helix</keyword>
<feature type="transmembrane region" description="Helical" evidence="1">
    <location>
        <begin position="336"/>
        <end position="364"/>
    </location>
</feature>
<gene>
    <name evidence="2" type="ORF">DBW96_01745</name>
</gene>
<proteinExistence type="predicted"/>
<feature type="transmembrane region" description="Helical" evidence="1">
    <location>
        <begin position="223"/>
        <end position="245"/>
    </location>
</feature>
<dbReference type="Pfam" id="PF13795">
    <property type="entry name" value="HupE_UreJ_2"/>
    <property type="match status" value="2"/>
</dbReference>
<organism evidence="2 3">
    <name type="scientific">SAR86 cluster bacterium</name>
    <dbReference type="NCBI Taxonomy" id="2030880"/>
    <lineage>
        <taxon>Bacteria</taxon>
        <taxon>Pseudomonadati</taxon>
        <taxon>Pseudomonadota</taxon>
        <taxon>Gammaproteobacteria</taxon>
        <taxon>SAR86 cluster</taxon>
    </lineage>
</organism>
<dbReference type="EMBL" id="QOPE01000009">
    <property type="protein sequence ID" value="RCL41919.1"/>
    <property type="molecule type" value="Genomic_DNA"/>
</dbReference>
<evidence type="ECO:0000313" key="3">
    <source>
        <dbReference type="Proteomes" id="UP000253307"/>
    </source>
</evidence>
<name>A0A368BX55_9GAMM</name>
<feature type="transmembrane region" description="Helical" evidence="1">
    <location>
        <begin position="376"/>
        <end position="394"/>
    </location>
</feature>
<evidence type="ECO:0000313" key="2">
    <source>
        <dbReference type="EMBL" id="RCL41919.1"/>
    </source>
</evidence>
<keyword evidence="1" id="KW-0812">Transmembrane</keyword>
<dbReference type="InterPro" id="IPR032809">
    <property type="entry name" value="Put_HupE_UreJ"/>
</dbReference>
<protein>
    <recommendedName>
        <fullName evidence="4">HupE/UreJ family protein</fullName>
    </recommendedName>
</protein>
<dbReference type="AlphaFoldDB" id="A0A368BX55"/>
<comment type="caution">
    <text evidence="2">The sequence shown here is derived from an EMBL/GenBank/DDBJ whole genome shotgun (WGS) entry which is preliminary data.</text>
</comment>
<feature type="transmembrane region" description="Helical" evidence="1">
    <location>
        <begin position="305"/>
        <end position="324"/>
    </location>
</feature>
<dbReference type="Proteomes" id="UP000253307">
    <property type="component" value="Unassembled WGS sequence"/>
</dbReference>
<evidence type="ECO:0000256" key="1">
    <source>
        <dbReference type="SAM" id="Phobius"/>
    </source>
</evidence>
<evidence type="ECO:0008006" key="4">
    <source>
        <dbReference type="Google" id="ProtNLM"/>
    </source>
</evidence>
<accession>A0A368BX55</accession>